<organism evidence="3 4">
    <name type="scientific">Actinomyces israelii</name>
    <dbReference type="NCBI Taxonomy" id="1659"/>
    <lineage>
        <taxon>Bacteria</taxon>
        <taxon>Bacillati</taxon>
        <taxon>Actinomycetota</taxon>
        <taxon>Actinomycetes</taxon>
        <taxon>Actinomycetales</taxon>
        <taxon>Actinomycetaceae</taxon>
        <taxon>Actinomyces</taxon>
    </lineage>
</organism>
<accession>A0ABT4I7I2</accession>
<dbReference type="Pfam" id="PF12802">
    <property type="entry name" value="MarR_2"/>
    <property type="match status" value="1"/>
</dbReference>
<dbReference type="InterPro" id="IPR039422">
    <property type="entry name" value="MarR/SlyA-like"/>
</dbReference>
<reference evidence="3" key="1">
    <citation type="submission" date="2022-10" db="EMBL/GenBank/DDBJ databases">
        <title>Genome sequence of Actinomyces israelii ATCC 10048.</title>
        <authorList>
            <person name="Watt R.M."/>
            <person name="Tong W.M."/>
        </authorList>
    </citation>
    <scope>NUCLEOTIDE SEQUENCE</scope>
    <source>
        <strain evidence="3">ATCC 10048</strain>
    </source>
</reference>
<dbReference type="PRINTS" id="PR00598">
    <property type="entry name" value="HTHMARR"/>
</dbReference>
<name>A0ABT4I7I2_9ACTO</name>
<dbReference type="Proteomes" id="UP001072034">
    <property type="component" value="Unassembled WGS sequence"/>
</dbReference>
<keyword evidence="4" id="KW-1185">Reference proteome</keyword>
<dbReference type="RefSeq" id="WP_268917218.1">
    <property type="nucleotide sequence ID" value="NZ_JAPTMY010000011.1"/>
</dbReference>
<feature type="compositionally biased region" description="Basic and acidic residues" evidence="1">
    <location>
        <begin position="7"/>
        <end position="20"/>
    </location>
</feature>
<dbReference type="InterPro" id="IPR000835">
    <property type="entry name" value="HTH_MarR-typ"/>
</dbReference>
<dbReference type="SMART" id="SM00347">
    <property type="entry name" value="HTH_MARR"/>
    <property type="match status" value="1"/>
</dbReference>
<feature type="region of interest" description="Disordered" evidence="1">
    <location>
        <begin position="1"/>
        <end position="27"/>
    </location>
</feature>
<evidence type="ECO:0000259" key="2">
    <source>
        <dbReference type="PROSITE" id="PS50995"/>
    </source>
</evidence>
<dbReference type="PROSITE" id="PS50995">
    <property type="entry name" value="HTH_MARR_2"/>
    <property type="match status" value="1"/>
</dbReference>
<dbReference type="SUPFAM" id="SSF46785">
    <property type="entry name" value="Winged helix' DNA-binding domain"/>
    <property type="match status" value="1"/>
</dbReference>
<dbReference type="InterPro" id="IPR036390">
    <property type="entry name" value="WH_DNA-bd_sf"/>
</dbReference>
<evidence type="ECO:0000313" key="4">
    <source>
        <dbReference type="Proteomes" id="UP001072034"/>
    </source>
</evidence>
<proteinExistence type="predicted"/>
<dbReference type="InterPro" id="IPR036388">
    <property type="entry name" value="WH-like_DNA-bd_sf"/>
</dbReference>
<dbReference type="PANTHER" id="PTHR33164:SF43">
    <property type="entry name" value="HTH-TYPE TRANSCRIPTIONAL REPRESSOR YETL"/>
    <property type="match status" value="1"/>
</dbReference>
<dbReference type="EMBL" id="JAPTMY010000011">
    <property type="protein sequence ID" value="MCZ0857679.1"/>
    <property type="molecule type" value="Genomic_DNA"/>
</dbReference>
<gene>
    <name evidence="3" type="ORF">OHJ16_06435</name>
</gene>
<feature type="domain" description="HTH marR-type" evidence="2">
    <location>
        <begin position="67"/>
        <end position="197"/>
    </location>
</feature>
<evidence type="ECO:0000256" key="1">
    <source>
        <dbReference type="SAM" id="MobiDB-lite"/>
    </source>
</evidence>
<evidence type="ECO:0000313" key="3">
    <source>
        <dbReference type="EMBL" id="MCZ0857679.1"/>
    </source>
</evidence>
<dbReference type="PANTHER" id="PTHR33164">
    <property type="entry name" value="TRANSCRIPTIONAL REGULATOR, MARR FAMILY"/>
    <property type="match status" value="1"/>
</dbReference>
<comment type="caution">
    <text evidence="3">The sequence shown here is derived from an EMBL/GenBank/DDBJ whole genome shotgun (WGS) entry which is preliminary data.</text>
</comment>
<sequence>MTTTARTPHEAPRTPPKEYEGWPLEAPRLPEGADRAVELSPLLAEVVAGAPWTDADSMSDRVAGIVATTTVGALGGLLRRLRDRYAEREWGMSSSRVELLMLLTRSGSPTMSELARTLDVTPRAVTRLVDGLEADGYVVRERQADDARVIRVRCTPEVLDRVARAAQAHLSQLLALCEGVDGDDLRTAVRVLQRISARARTELGLT</sequence>
<protein>
    <submittedName>
        <fullName evidence="3">MarR family winged helix-turn-helix transcriptional regulator</fullName>
    </submittedName>
</protein>
<dbReference type="Gene3D" id="1.10.10.10">
    <property type="entry name" value="Winged helix-like DNA-binding domain superfamily/Winged helix DNA-binding domain"/>
    <property type="match status" value="1"/>
</dbReference>